<evidence type="ECO:0000256" key="6">
    <source>
        <dbReference type="ARBA" id="ARBA00022603"/>
    </source>
</evidence>
<evidence type="ECO:0000256" key="11">
    <source>
        <dbReference type="ARBA" id="ARBA00031621"/>
    </source>
</evidence>
<dbReference type="Proteomes" id="UP000027135">
    <property type="component" value="Unassembled WGS sequence"/>
</dbReference>
<dbReference type="InParanoid" id="A0A067R1H1"/>
<dbReference type="Gene3D" id="1.10.10.10">
    <property type="entry name" value="Winged helix-like DNA-binding domain superfamily/Winged helix DNA-binding domain"/>
    <property type="match status" value="1"/>
</dbReference>
<dbReference type="SUPFAM" id="SSF46767">
    <property type="entry name" value="Methylated DNA-protein cysteine methyltransferase, C-terminal domain"/>
    <property type="match status" value="1"/>
</dbReference>
<evidence type="ECO:0000256" key="9">
    <source>
        <dbReference type="ARBA" id="ARBA00023204"/>
    </source>
</evidence>
<evidence type="ECO:0000256" key="5">
    <source>
        <dbReference type="ARBA" id="ARBA00015377"/>
    </source>
</evidence>
<dbReference type="GO" id="GO:0005654">
    <property type="term" value="C:nucleoplasm"/>
    <property type="evidence" value="ECO:0007669"/>
    <property type="project" value="TreeGrafter"/>
</dbReference>
<evidence type="ECO:0000256" key="3">
    <source>
        <dbReference type="ARBA" id="ARBA00008711"/>
    </source>
</evidence>
<dbReference type="InterPro" id="IPR014048">
    <property type="entry name" value="MethylDNA_cys_MeTrfase_DNA-bd"/>
</dbReference>
<evidence type="ECO:0000256" key="4">
    <source>
        <dbReference type="ARBA" id="ARBA00011918"/>
    </source>
</evidence>
<dbReference type="InterPro" id="IPR036388">
    <property type="entry name" value="WH-like_DNA-bd_sf"/>
</dbReference>
<dbReference type="AlphaFoldDB" id="A0A067R1H1"/>
<dbReference type="GO" id="GO:0006281">
    <property type="term" value="P:DNA repair"/>
    <property type="evidence" value="ECO:0007669"/>
    <property type="project" value="UniProtKB-KW"/>
</dbReference>
<gene>
    <name evidence="14" type="ORF">L798_10441</name>
</gene>
<dbReference type="CDD" id="cd06445">
    <property type="entry name" value="ATase"/>
    <property type="match status" value="1"/>
</dbReference>
<accession>A0A067R1H1</accession>
<organism evidence="14 15">
    <name type="scientific">Zootermopsis nevadensis</name>
    <name type="common">Dampwood termite</name>
    <dbReference type="NCBI Taxonomy" id="136037"/>
    <lineage>
        <taxon>Eukaryota</taxon>
        <taxon>Metazoa</taxon>
        <taxon>Ecdysozoa</taxon>
        <taxon>Arthropoda</taxon>
        <taxon>Hexapoda</taxon>
        <taxon>Insecta</taxon>
        <taxon>Pterygota</taxon>
        <taxon>Neoptera</taxon>
        <taxon>Polyneoptera</taxon>
        <taxon>Dictyoptera</taxon>
        <taxon>Blattodea</taxon>
        <taxon>Blattoidea</taxon>
        <taxon>Termitoidae</taxon>
        <taxon>Termopsidae</taxon>
        <taxon>Zootermopsis</taxon>
    </lineage>
</organism>
<dbReference type="PROSITE" id="PS00374">
    <property type="entry name" value="MGMT"/>
    <property type="match status" value="1"/>
</dbReference>
<dbReference type="GO" id="GO:0032259">
    <property type="term" value="P:methylation"/>
    <property type="evidence" value="ECO:0007669"/>
    <property type="project" value="UniProtKB-KW"/>
</dbReference>
<dbReference type="NCBIfam" id="TIGR00589">
    <property type="entry name" value="ogt"/>
    <property type="match status" value="1"/>
</dbReference>
<dbReference type="STRING" id="136037.A0A067R1H1"/>
<comment type="function">
    <text evidence="2">Involved in the cellular defense against the biological effects of O6-methylguanine (O6-MeG) and O4-methylthymine (O4-MeT) in DNA. Repairs the methylated nucleobase in DNA by stoichiometrically transferring the methyl group to a cysteine residue in the enzyme. This is a suicide reaction: the enzyme is irreversibly inactivated.</text>
</comment>
<evidence type="ECO:0000313" key="14">
    <source>
        <dbReference type="EMBL" id="KDR15816.1"/>
    </source>
</evidence>
<evidence type="ECO:0000256" key="8">
    <source>
        <dbReference type="ARBA" id="ARBA00022763"/>
    </source>
</evidence>
<dbReference type="eggNOG" id="KOG4062">
    <property type="taxonomic scope" value="Eukaryota"/>
</dbReference>
<sequence length="241" mass="26222">MVCLKSVEVFRFMSPIGEMFMKICSQGLHSLSQCDYICDINFNPQTGQGVFLTEKKSENNEVQKHVEACINWLNVYFSDVGSITCVHMPDICVATEMGSFQERVWVALAKNIGPGQIVSYGELAKMVNSPGASQAVGSAMAANPLQILVPCHRVIRSDGSVGQYSRVNLRSGIEFASWSKIALALSGTVRAYILRAAASGVSGSSVTIERDPSDATIPRRNAFHSRRISARNRTGKISSLL</sequence>
<evidence type="ECO:0000313" key="15">
    <source>
        <dbReference type="Proteomes" id="UP000027135"/>
    </source>
</evidence>
<dbReference type="EC" id="2.1.1.63" evidence="4"/>
<proteinExistence type="inferred from homology"/>
<dbReference type="EMBL" id="KK852815">
    <property type="protein sequence ID" value="KDR15816.1"/>
    <property type="molecule type" value="Genomic_DNA"/>
</dbReference>
<dbReference type="InterPro" id="IPR036217">
    <property type="entry name" value="MethylDNA_cys_MeTrfase_DNAb"/>
</dbReference>
<dbReference type="GO" id="GO:0003908">
    <property type="term" value="F:methylated-DNA-[protein]-cysteine S-methyltransferase activity"/>
    <property type="evidence" value="ECO:0007669"/>
    <property type="project" value="UniProtKB-EC"/>
</dbReference>
<evidence type="ECO:0000259" key="13">
    <source>
        <dbReference type="Pfam" id="PF01035"/>
    </source>
</evidence>
<keyword evidence="7 14" id="KW-0808">Transferase</keyword>
<name>A0A067R1H1_ZOONE</name>
<keyword evidence="15" id="KW-1185">Reference proteome</keyword>
<dbReference type="PANTHER" id="PTHR46460:SF1">
    <property type="entry name" value="METHYLATED-DNA--PROTEIN-CYSTEINE METHYLTRANSFERASE"/>
    <property type="match status" value="1"/>
</dbReference>
<keyword evidence="8" id="KW-0227">DNA damage</keyword>
<comment type="catalytic activity">
    <reaction evidence="1">
        <text>a 4-O-methyl-thymidine in DNA + L-cysteinyl-[protein] = a thymidine in DNA + S-methyl-L-cysteinyl-[protein]</text>
        <dbReference type="Rhea" id="RHEA:53428"/>
        <dbReference type="Rhea" id="RHEA-COMP:10131"/>
        <dbReference type="Rhea" id="RHEA-COMP:10132"/>
        <dbReference type="Rhea" id="RHEA-COMP:13555"/>
        <dbReference type="Rhea" id="RHEA-COMP:13556"/>
        <dbReference type="ChEBI" id="CHEBI:29950"/>
        <dbReference type="ChEBI" id="CHEBI:82612"/>
        <dbReference type="ChEBI" id="CHEBI:137386"/>
        <dbReference type="ChEBI" id="CHEBI:137387"/>
        <dbReference type="EC" id="2.1.1.63"/>
    </reaction>
</comment>
<keyword evidence="9" id="KW-0234">DNA repair</keyword>
<evidence type="ECO:0000256" key="2">
    <source>
        <dbReference type="ARBA" id="ARBA00003317"/>
    </source>
</evidence>
<dbReference type="Gene3D" id="3.30.160.70">
    <property type="entry name" value="Methylated DNA-protein cysteine methyltransferase domain"/>
    <property type="match status" value="1"/>
</dbReference>
<reference evidence="14 15" key="1">
    <citation type="journal article" date="2014" name="Nat. Commun.">
        <title>Molecular traces of alternative social organization in a termite genome.</title>
        <authorList>
            <person name="Terrapon N."/>
            <person name="Li C."/>
            <person name="Robertson H.M."/>
            <person name="Ji L."/>
            <person name="Meng X."/>
            <person name="Booth W."/>
            <person name="Chen Z."/>
            <person name="Childers C.P."/>
            <person name="Glastad K.M."/>
            <person name="Gokhale K."/>
            <person name="Gowin J."/>
            <person name="Gronenberg W."/>
            <person name="Hermansen R.A."/>
            <person name="Hu H."/>
            <person name="Hunt B.G."/>
            <person name="Huylmans A.K."/>
            <person name="Khalil S.M."/>
            <person name="Mitchell R.D."/>
            <person name="Munoz-Torres M.C."/>
            <person name="Mustard J.A."/>
            <person name="Pan H."/>
            <person name="Reese J.T."/>
            <person name="Scharf M.E."/>
            <person name="Sun F."/>
            <person name="Vogel H."/>
            <person name="Xiao J."/>
            <person name="Yang W."/>
            <person name="Yang Z."/>
            <person name="Yang Z."/>
            <person name="Zhou J."/>
            <person name="Zhu J."/>
            <person name="Brent C.S."/>
            <person name="Elsik C.G."/>
            <person name="Goodisman M.A."/>
            <person name="Liberles D.A."/>
            <person name="Roe R.M."/>
            <person name="Vargo E.L."/>
            <person name="Vilcinskas A."/>
            <person name="Wang J."/>
            <person name="Bornberg-Bauer E."/>
            <person name="Korb J."/>
            <person name="Zhang G."/>
            <person name="Liebig J."/>
        </authorList>
    </citation>
    <scope>NUCLEOTIDE SEQUENCE [LARGE SCALE GENOMIC DNA]</scope>
    <source>
        <tissue evidence="14">Whole organism</tissue>
    </source>
</reference>
<comment type="similarity">
    <text evidence="3">Belongs to the MGMT family.</text>
</comment>
<dbReference type="FunFam" id="1.10.10.10:FF:000214">
    <property type="entry name" value="Methylated-DNA--protein-cysteine methyltransferase"/>
    <property type="match status" value="1"/>
</dbReference>
<protein>
    <recommendedName>
        <fullName evidence="5">Methylated-DNA--protein-cysteine methyltransferase</fullName>
        <ecNumber evidence="4">2.1.1.63</ecNumber>
    </recommendedName>
    <alternativeName>
        <fullName evidence="10">6-O-methylguanine-DNA methyltransferase</fullName>
    </alternativeName>
    <alternativeName>
        <fullName evidence="11">O-6-methylguanine-DNA-alkyltransferase</fullName>
    </alternativeName>
</protein>
<evidence type="ECO:0000256" key="7">
    <source>
        <dbReference type="ARBA" id="ARBA00022679"/>
    </source>
</evidence>
<evidence type="ECO:0000256" key="10">
    <source>
        <dbReference type="ARBA" id="ARBA00030795"/>
    </source>
</evidence>
<dbReference type="Pfam" id="PF01035">
    <property type="entry name" value="DNA_binding_1"/>
    <property type="match status" value="1"/>
</dbReference>
<dbReference type="InterPro" id="IPR001497">
    <property type="entry name" value="MethylDNA_cys_MeTrfase_AS"/>
</dbReference>
<dbReference type="PANTHER" id="PTHR46460">
    <property type="entry name" value="METHYLATED-DNA--PROTEIN-CYSTEINE METHYLTRANSFERASE"/>
    <property type="match status" value="1"/>
</dbReference>
<evidence type="ECO:0000256" key="1">
    <source>
        <dbReference type="ARBA" id="ARBA00001286"/>
    </source>
</evidence>
<comment type="catalytic activity">
    <reaction evidence="12">
        <text>a 6-O-methyl-2'-deoxyguanosine in DNA + L-cysteinyl-[protein] = S-methyl-L-cysteinyl-[protein] + a 2'-deoxyguanosine in DNA</text>
        <dbReference type="Rhea" id="RHEA:24000"/>
        <dbReference type="Rhea" id="RHEA-COMP:10131"/>
        <dbReference type="Rhea" id="RHEA-COMP:10132"/>
        <dbReference type="Rhea" id="RHEA-COMP:11367"/>
        <dbReference type="Rhea" id="RHEA-COMP:11368"/>
        <dbReference type="ChEBI" id="CHEBI:29950"/>
        <dbReference type="ChEBI" id="CHEBI:82612"/>
        <dbReference type="ChEBI" id="CHEBI:85445"/>
        <dbReference type="ChEBI" id="CHEBI:85448"/>
        <dbReference type="EC" id="2.1.1.63"/>
    </reaction>
</comment>
<evidence type="ECO:0000256" key="12">
    <source>
        <dbReference type="ARBA" id="ARBA00049348"/>
    </source>
</evidence>
<keyword evidence="6 14" id="KW-0489">Methyltransferase</keyword>
<feature type="domain" description="Methylated-DNA-[protein]-cysteine S-methyltransferase DNA binding" evidence="13">
    <location>
        <begin position="99"/>
        <end position="166"/>
    </location>
</feature>